<dbReference type="InterPro" id="IPR043129">
    <property type="entry name" value="ATPase_NBD"/>
</dbReference>
<comment type="similarity">
    <text evidence="1 8">Belongs to the heat shock protein 70 family.</text>
</comment>
<dbReference type="PRINTS" id="PR00301">
    <property type="entry name" value="HEATSHOCK70"/>
</dbReference>
<dbReference type="FunCoup" id="C3ZQ99">
    <property type="interactions" value="385"/>
</dbReference>
<dbReference type="AlphaFoldDB" id="C3ZQ99"/>
<evidence type="ECO:0000256" key="5">
    <source>
        <dbReference type="ARBA" id="ARBA00022840"/>
    </source>
</evidence>
<organism>
    <name type="scientific">Branchiostoma floridae</name>
    <name type="common">Florida lancelet</name>
    <name type="synonym">Amphioxus</name>
    <dbReference type="NCBI Taxonomy" id="7739"/>
    <lineage>
        <taxon>Eukaryota</taxon>
        <taxon>Metazoa</taxon>
        <taxon>Chordata</taxon>
        <taxon>Cephalochordata</taxon>
        <taxon>Leptocardii</taxon>
        <taxon>Amphioxiformes</taxon>
        <taxon>Branchiostomatidae</taxon>
        <taxon>Branchiostoma</taxon>
    </lineage>
</organism>
<dbReference type="EMBL" id="GG666660">
    <property type="protein sequence ID" value="EEN45292.1"/>
    <property type="molecule type" value="Genomic_DNA"/>
</dbReference>
<comment type="subunit">
    <text evidence="2">Component of ribosome-associated complex (RAC), a heterodimer composed of Hsp70/DnaK-type chaperone HSPA14 and Hsp40/DnaJ-type chaperone DNAJC2.</text>
</comment>
<name>C3ZQ99_BRAFL</name>
<dbReference type="SUPFAM" id="SSF53067">
    <property type="entry name" value="Actin-like ATPase domain"/>
    <property type="match status" value="2"/>
</dbReference>
<dbReference type="GO" id="GO:0005524">
    <property type="term" value="F:ATP binding"/>
    <property type="evidence" value="ECO:0007669"/>
    <property type="project" value="UniProtKB-KW"/>
</dbReference>
<keyword evidence="5 8" id="KW-0067">ATP-binding</keyword>
<accession>C3ZQ99</accession>
<evidence type="ECO:0000256" key="9">
    <source>
        <dbReference type="SAM" id="MobiDB-lite"/>
    </source>
</evidence>
<dbReference type="eggNOG" id="KOG0101">
    <property type="taxonomic scope" value="Eukaryota"/>
</dbReference>
<dbReference type="InterPro" id="IPR013126">
    <property type="entry name" value="Hsp_70_fam"/>
</dbReference>
<dbReference type="STRING" id="7739.C3ZQ99"/>
<evidence type="ECO:0000256" key="3">
    <source>
        <dbReference type="ARBA" id="ARBA00018766"/>
    </source>
</evidence>
<feature type="compositionally biased region" description="Polar residues" evidence="9">
    <location>
        <begin position="689"/>
        <end position="706"/>
    </location>
</feature>
<dbReference type="Gene3D" id="3.30.30.30">
    <property type="match status" value="1"/>
</dbReference>
<dbReference type="Pfam" id="PF00012">
    <property type="entry name" value="HSP70"/>
    <property type="match status" value="2"/>
</dbReference>
<keyword evidence="6" id="KW-0143">Chaperone</keyword>
<dbReference type="InterPro" id="IPR018181">
    <property type="entry name" value="Heat_shock_70_CS"/>
</dbReference>
<evidence type="ECO:0000256" key="1">
    <source>
        <dbReference type="ARBA" id="ARBA00007381"/>
    </source>
</evidence>
<sequence>MAASIGISFGATSACLATQKDGKADVVANEDGQRVTPAMVANTDTEMVVGLAAKQGWIRNAANTITKVKQILGKKFADPAVEHAVKTSSCKIVEKDSNPMYAVQHNGKTKHFSPTHITTVIFRKLMDIAQSKEMSGGKNAVVAVPLNFDEQQKDAVRRAATEAGFHVLRTIPEPVAAAYAHNIGQESPKDSRVALVYRVGGSSIDATVLAVSGGMYRVCGCEWGDVPSVWLVALVYRVGGSSIDATVLAVSGGMYRVLASVRRDHLGGDQLNRIIVDYFVQEFKRKWKADVTENTRAMAKLNTEAEKAKQILSTMPKASCHVESLHEGIDFQCDISRARFESIALSLLQQCLEPIEEAISQAEVKKQAINMVVLCGGSTKIPKLQKLVQDCVQQAEVLNSVSPDEVIAMGAAKQAALLSGKGEENALNEAIAEIPSTARAVMLKTVDDSGSPVLKTLVPARSPIPLHCQHTFPVSQQLSACCVELYEGEQDDTVEKAVLLAKPDVCVSRRNKKMCRCFLLSLAAALLTVQPARGCSQPVGYVPWTIYERVQAADMVVWGRVLAKHGLKDPPATSYTAEVSYGCHIHGDTNALTGGFMVTKMGYESEHQCVRHEVDVGSYYFFFLTYGEEEVLIPQDINMQSAVIRDTPENRQEFSICCGFTLSVCQPEGVTTSQSPTELHTTRQPLTFARQTSNQPQTASRTTGHPQTIPIGSHPSGTTVAMTTVDVSMTTQNLTDSVTTKPDLSVGGAPRLGMSTILVLLSSLLIVAVHLTV</sequence>
<dbReference type="FunFam" id="3.90.640.10:FF:000010">
    <property type="entry name" value="heat shock 70 kDa protein 14"/>
    <property type="match status" value="1"/>
</dbReference>
<dbReference type="PROSITE" id="PS01036">
    <property type="entry name" value="HSP70_3"/>
    <property type="match status" value="1"/>
</dbReference>
<evidence type="ECO:0000256" key="6">
    <source>
        <dbReference type="ARBA" id="ARBA00023186"/>
    </source>
</evidence>
<evidence type="ECO:0000256" key="7">
    <source>
        <dbReference type="ARBA" id="ARBA00024825"/>
    </source>
</evidence>
<keyword evidence="4 8" id="KW-0547">Nucleotide-binding</keyword>
<evidence type="ECO:0000313" key="10">
    <source>
        <dbReference type="EMBL" id="EEN45292.1"/>
    </source>
</evidence>
<reference evidence="10" key="1">
    <citation type="journal article" date="2008" name="Nature">
        <title>The amphioxus genome and the evolution of the chordate karyotype.</title>
        <authorList>
            <consortium name="US DOE Joint Genome Institute (JGI-PGF)"/>
            <person name="Putnam N.H."/>
            <person name="Butts T."/>
            <person name="Ferrier D.E.K."/>
            <person name="Furlong R.F."/>
            <person name="Hellsten U."/>
            <person name="Kawashima T."/>
            <person name="Robinson-Rechavi M."/>
            <person name="Shoguchi E."/>
            <person name="Terry A."/>
            <person name="Yu J.-K."/>
            <person name="Benito-Gutierrez E.L."/>
            <person name="Dubchak I."/>
            <person name="Garcia-Fernandez J."/>
            <person name="Gibson-Brown J.J."/>
            <person name="Grigoriev I.V."/>
            <person name="Horton A.C."/>
            <person name="de Jong P.J."/>
            <person name="Jurka J."/>
            <person name="Kapitonov V.V."/>
            <person name="Kohara Y."/>
            <person name="Kuroki Y."/>
            <person name="Lindquist E."/>
            <person name="Lucas S."/>
            <person name="Osoegawa K."/>
            <person name="Pennacchio L.A."/>
            <person name="Salamov A.A."/>
            <person name="Satou Y."/>
            <person name="Sauka-Spengler T."/>
            <person name="Schmutz J."/>
            <person name="Shin-I T."/>
            <person name="Toyoda A."/>
            <person name="Bronner-Fraser M."/>
            <person name="Fujiyama A."/>
            <person name="Holland L.Z."/>
            <person name="Holland P.W.H."/>
            <person name="Satoh N."/>
            <person name="Rokhsar D.S."/>
        </authorList>
    </citation>
    <scope>NUCLEOTIDE SEQUENCE [LARGE SCALE GENOMIC DNA]</scope>
    <source>
        <strain evidence="10">S238N-H82</strain>
        <tissue evidence="10">Testes</tissue>
    </source>
</reference>
<comment type="function">
    <text evidence="7">Component of the ribosome-associated complex (RAC), a complex involved in folding or maintaining nascent polypeptides in a folding-competent state. In the RAC complex, binds to the nascent polypeptide chain, while DNAJC2 stimulates its ATPase activity.</text>
</comment>
<feature type="region of interest" description="Disordered" evidence="9">
    <location>
        <begin position="689"/>
        <end position="717"/>
    </location>
</feature>
<evidence type="ECO:0000256" key="8">
    <source>
        <dbReference type="RuleBase" id="RU003322"/>
    </source>
</evidence>
<dbReference type="InParanoid" id="C3ZQ99"/>
<gene>
    <name evidence="10" type="ORF">BRAFLDRAFT_130076</name>
</gene>
<evidence type="ECO:0000256" key="2">
    <source>
        <dbReference type="ARBA" id="ARBA00011347"/>
    </source>
</evidence>
<dbReference type="GO" id="GO:0140662">
    <property type="term" value="F:ATP-dependent protein folding chaperone"/>
    <property type="evidence" value="ECO:0007669"/>
    <property type="project" value="InterPro"/>
</dbReference>
<dbReference type="Gene3D" id="3.30.420.40">
    <property type="match status" value="4"/>
</dbReference>
<proteinExistence type="inferred from homology"/>
<dbReference type="PANTHER" id="PTHR19375">
    <property type="entry name" value="HEAT SHOCK PROTEIN 70KDA"/>
    <property type="match status" value="1"/>
</dbReference>
<dbReference type="Gene3D" id="3.90.640.10">
    <property type="entry name" value="Actin, Chain A, domain 4"/>
    <property type="match status" value="1"/>
</dbReference>
<evidence type="ECO:0000256" key="4">
    <source>
        <dbReference type="ARBA" id="ARBA00022741"/>
    </source>
</evidence>
<dbReference type="InterPro" id="IPR042049">
    <property type="entry name" value="HSPA14_NBD"/>
</dbReference>
<dbReference type="CDD" id="cd10238">
    <property type="entry name" value="ASKHA_NBD_HSP70_HSPA14"/>
    <property type="match status" value="1"/>
</dbReference>
<protein>
    <recommendedName>
        <fullName evidence="3">Heat shock 70 kDa protein 14</fullName>
    </recommendedName>
</protein>